<dbReference type="InterPro" id="IPR017595">
    <property type="entry name" value="OHCU_decarboxylase-2"/>
</dbReference>
<evidence type="ECO:0000256" key="6">
    <source>
        <dbReference type="ARBA" id="ARBA00023239"/>
    </source>
</evidence>
<keyword evidence="4" id="KW-0659">Purine metabolism</keyword>
<dbReference type="GO" id="GO:0019628">
    <property type="term" value="P:urate catabolic process"/>
    <property type="evidence" value="ECO:0007669"/>
    <property type="project" value="TreeGrafter"/>
</dbReference>
<reference evidence="9 10" key="1">
    <citation type="submission" date="2015-01" db="EMBL/GenBank/DDBJ databases">
        <title>Sequencing and annotation of Micromonospora carbonacea strain JXNU-1 genome.</title>
        <authorList>
            <person name="Long Z."/>
            <person name="Huang Y."/>
            <person name="Jiang Y."/>
        </authorList>
    </citation>
    <scope>NUCLEOTIDE SEQUENCE [LARGE SCALE GENOMIC DNA]</scope>
    <source>
        <strain evidence="9 10">JXNU-1</strain>
    </source>
</reference>
<dbReference type="Gene3D" id="1.10.3330.10">
    <property type="entry name" value="Oxo-4-hydroxy-4-carboxy-5-ureidoimidazoline decarboxylase"/>
    <property type="match status" value="1"/>
</dbReference>
<evidence type="ECO:0000313" key="9">
    <source>
        <dbReference type="EMBL" id="KIR66152.1"/>
    </source>
</evidence>
<keyword evidence="10" id="KW-1185">Reference proteome</keyword>
<dbReference type="InterPro" id="IPR036778">
    <property type="entry name" value="OHCU_decarboxylase_sf"/>
</dbReference>
<comment type="catalytic activity">
    <reaction evidence="1">
        <text>5-hydroxy-2-oxo-4-ureido-2,5-dihydro-1H-imidazole-5-carboxylate + H(+) = (S)-allantoin + CO2</text>
        <dbReference type="Rhea" id="RHEA:26301"/>
        <dbReference type="ChEBI" id="CHEBI:15378"/>
        <dbReference type="ChEBI" id="CHEBI:15678"/>
        <dbReference type="ChEBI" id="CHEBI:16526"/>
        <dbReference type="ChEBI" id="CHEBI:58639"/>
        <dbReference type="EC" id="4.1.1.97"/>
    </reaction>
</comment>
<dbReference type="GO" id="GO:0051997">
    <property type="term" value="F:2-oxo-4-hydroxy-4-carboxy-5-ureidoimidazoline decarboxylase activity"/>
    <property type="evidence" value="ECO:0007669"/>
    <property type="project" value="UniProtKB-EC"/>
</dbReference>
<dbReference type="InterPro" id="IPR018020">
    <property type="entry name" value="OHCU_decarboxylase"/>
</dbReference>
<keyword evidence="5" id="KW-0210">Decarboxylase</keyword>
<gene>
    <name evidence="9" type="ORF">TK50_13155</name>
</gene>
<feature type="region of interest" description="Disordered" evidence="7">
    <location>
        <begin position="67"/>
        <end position="91"/>
    </location>
</feature>
<dbReference type="GeneID" id="301305068"/>
<evidence type="ECO:0000259" key="8">
    <source>
        <dbReference type="Pfam" id="PF09349"/>
    </source>
</evidence>
<organism evidence="9 10">
    <name type="scientific">Micromonospora haikouensis</name>
    <dbReference type="NCBI Taxonomy" id="686309"/>
    <lineage>
        <taxon>Bacteria</taxon>
        <taxon>Bacillati</taxon>
        <taxon>Actinomycetota</taxon>
        <taxon>Actinomycetes</taxon>
        <taxon>Micromonosporales</taxon>
        <taxon>Micromonosporaceae</taxon>
        <taxon>Micromonospora</taxon>
    </lineage>
</organism>
<name>A0A0D0V5L6_9ACTN</name>
<dbReference type="NCBIfam" id="TIGR03180">
    <property type="entry name" value="UraD_2"/>
    <property type="match status" value="1"/>
</dbReference>
<dbReference type="PANTHER" id="PTHR43466">
    <property type="entry name" value="2-OXO-4-HYDROXY-4-CARBOXY-5-UREIDOIMIDAZOLINE DECARBOXYLASE-RELATED"/>
    <property type="match status" value="1"/>
</dbReference>
<dbReference type="GO" id="GO:0006144">
    <property type="term" value="P:purine nucleobase metabolic process"/>
    <property type="evidence" value="ECO:0007669"/>
    <property type="project" value="UniProtKB-KW"/>
</dbReference>
<comment type="pathway">
    <text evidence="2">Purine metabolism; urate degradation; (S)-allantoin from urate: step 3/3.</text>
</comment>
<evidence type="ECO:0000313" key="10">
    <source>
        <dbReference type="Proteomes" id="UP000032254"/>
    </source>
</evidence>
<dbReference type="PANTHER" id="PTHR43466:SF1">
    <property type="entry name" value="2-OXO-4-HYDROXY-4-CARBOXY-5-UREIDOIMIDAZOLINE DECARBOXYLASE-RELATED"/>
    <property type="match status" value="1"/>
</dbReference>
<dbReference type="AlphaFoldDB" id="A0A0D0V5L6"/>
<dbReference type="Pfam" id="PF09349">
    <property type="entry name" value="OHCU_decarbox"/>
    <property type="match status" value="1"/>
</dbReference>
<comment type="caution">
    <text evidence="9">The sequence shown here is derived from an EMBL/GenBank/DDBJ whole genome shotgun (WGS) entry which is preliminary data.</text>
</comment>
<proteinExistence type="predicted"/>
<dbReference type="SUPFAM" id="SSF158694">
    <property type="entry name" value="UraD-Like"/>
    <property type="match status" value="1"/>
</dbReference>
<accession>A0A0D0V5L6</accession>
<evidence type="ECO:0000256" key="3">
    <source>
        <dbReference type="ARBA" id="ARBA00012257"/>
    </source>
</evidence>
<dbReference type="EMBL" id="JXSX01000001">
    <property type="protein sequence ID" value="KIR66152.1"/>
    <property type="molecule type" value="Genomic_DNA"/>
</dbReference>
<evidence type="ECO:0000256" key="2">
    <source>
        <dbReference type="ARBA" id="ARBA00004754"/>
    </source>
</evidence>
<dbReference type="EC" id="4.1.1.97" evidence="3"/>
<evidence type="ECO:0000256" key="1">
    <source>
        <dbReference type="ARBA" id="ARBA00001163"/>
    </source>
</evidence>
<keyword evidence="6" id="KW-0456">Lyase</keyword>
<dbReference type="PATRIC" id="fig|47853.6.peg.2782"/>
<dbReference type="NCBIfam" id="NF010372">
    <property type="entry name" value="PRK13798.1"/>
    <property type="match status" value="1"/>
</dbReference>
<feature type="domain" description="Oxo-4-hydroxy-4-carboxy-5-ureidoimidazoline decarboxylase" evidence="8">
    <location>
        <begin position="8"/>
        <end position="161"/>
    </location>
</feature>
<evidence type="ECO:0000256" key="7">
    <source>
        <dbReference type="SAM" id="MobiDB-lite"/>
    </source>
</evidence>
<dbReference type="RefSeq" id="WP_241773980.1">
    <property type="nucleotide sequence ID" value="NZ_JBEZEP010000034.1"/>
</dbReference>
<evidence type="ECO:0000256" key="5">
    <source>
        <dbReference type="ARBA" id="ARBA00022793"/>
    </source>
</evidence>
<dbReference type="Proteomes" id="UP000032254">
    <property type="component" value="Unassembled WGS sequence"/>
</dbReference>
<evidence type="ECO:0000256" key="4">
    <source>
        <dbReference type="ARBA" id="ARBA00022631"/>
    </source>
</evidence>
<sequence>MTRIEEFNALAPQRAEDDLLACCAVPRWAREVAAGRPYPDLAALLATAQAASARLTWPEVARALTAHPRIGQRPAGQRREDGWSRAEQSGLDAASARTRAAIAEANEAYERRFGHLFLVCAAGRSDTELLATARDRLAHDEATEREVVRGELAKIAALRIRKLLDGPA</sequence>
<protein>
    <recommendedName>
        <fullName evidence="3">2-oxo-4-hydroxy-4-carboxy-5-ureidoimidazoline decarboxylase</fullName>
        <ecNumber evidence="3">4.1.1.97</ecNumber>
    </recommendedName>
</protein>